<feature type="transmembrane region" description="Helical" evidence="1">
    <location>
        <begin position="269"/>
        <end position="286"/>
    </location>
</feature>
<dbReference type="GO" id="GO:0140359">
    <property type="term" value="F:ABC-type transporter activity"/>
    <property type="evidence" value="ECO:0007669"/>
    <property type="project" value="InterPro"/>
</dbReference>
<dbReference type="RefSeq" id="WP_130543136.1">
    <property type="nucleotide sequence ID" value="NZ_CP042431.1"/>
</dbReference>
<comment type="caution">
    <text evidence="3">The sequence shown here is derived from an EMBL/GenBank/DDBJ whole genome shotgun (WGS) entry which is preliminary data.</text>
</comment>
<dbReference type="EMBL" id="SGXA01000002">
    <property type="protein sequence ID" value="RZS72748.1"/>
    <property type="molecule type" value="Genomic_DNA"/>
</dbReference>
<proteinExistence type="predicted"/>
<dbReference type="Pfam" id="PF12679">
    <property type="entry name" value="ABC2_membrane_2"/>
    <property type="match status" value="1"/>
</dbReference>
<dbReference type="Proteomes" id="UP000293874">
    <property type="component" value="Unassembled WGS sequence"/>
</dbReference>
<evidence type="ECO:0000313" key="3">
    <source>
        <dbReference type="EMBL" id="RZS72748.1"/>
    </source>
</evidence>
<organism evidence="3 4">
    <name type="scientific">Pseudobacter ginsenosidimutans</name>
    <dbReference type="NCBI Taxonomy" id="661488"/>
    <lineage>
        <taxon>Bacteria</taxon>
        <taxon>Pseudomonadati</taxon>
        <taxon>Bacteroidota</taxon>
        <taxon>Chitinophagia</taxon>
        <taxon>Chitinophagales</taxon>
        <taxon>Chitinophagaceae</taxon>
        <taxon>Pseudobacter</taxon>
    </lineage>
</organism>
<protein>
    <submittedName>
        <fullName evidence="3">ABC-2 type transport system permease protein</fullName>
    </submittedName>
</protein>
<keyword evidence="1" id="KW-0472">Membrane</keyword>
<keyword evidence="1" id="KW-1133">Transmembrane helix</keyword>
<dbReference type="OrthoDB" id="615609at2"/>
<dbReference type="Pfam" id="PF09822">
    <property type="entry name" value="ABC_transp_aux"/>
    <property type="match status" value="1"/>
</dbReference>
<keyword evidence="1" id="KW-0812">Transmembrane</keyword>
<feature type="transmembrane region" description="Helical" evidence="1">
    <location>
        <begin position="238"/>
        <end position="257"/>
    </location>
</feature>
<dbReference type="PANTHER" id="PTHR43471">
    <property type="entry name" value="ABC TRANSPORTER PERMEASE"/>
    <property type="match status" value="1"/>
</dbReference>
<evidence type="ECO:0000259" key="2">
    <source>
        <dbReference type="Pfam" id="PF09822"/>
    </source>
</evidence>
<feature type="transmembrane region" description="Helical" evidence="1">
    <location>
        <begin position="766"/>
        <end position="785"/>
    </location>
</feature>
<sequence length="790" mass="90651">MKLIFRIAKNELRNLFYTPVAWFLLVIFWLLCAFYYVGRVYQMGPRMYNIFQEKPWLVHLRNVSLTEGFITHPTSGMIADVLKYLYLFIPLLTMSVISREFNNGTFKLLYSSPLRMRQLVLGKYLGICLFNLLFLLILSVFLITAAFDIKSVDYGLMLSAALGVWLLLSTYAAIGFFTSSLTRYPIVSAIISFVILTILANVHELWQEHAFVRDLTYFLSLKNRSGRLLKGLITTKDIIYYLSIIMMFMSFTLLILKGKMQSGAWYQKAGKYLAVITLTLTVGYLSSRQSAVVYLDASARDINTLHPITQQQLKAFGDGPLEVTLYTNLFHSSEEYYNIGYPQNINRYMDLWEPYRRFKPDIRFKYVYYYAVRPGDSTLFYTFPGKTLKQIAGLVARTQYVDSALFMGPEEVKKIVDLDSLNYRLGTKLSWKGRSVFINYFPYQTGPPLFANTQSASEPAFNAAFNRLTGNKMPRLGFITGQLERSILKFGEREYAWMNSLYPLGFDMDTLNLSTQGIPEDMTTLVLADPKVDLQPVVMEKLNHYIRKGGNLFILGEPGKQQVLNPLLQQLGVQLMPGQLVQPSFHETPDKIKYYKAPEAYKLGPEGLNQLYTNFLAINNNQLPEGDTIFDMTEKVSRITYHSDSGFSIFPLLMTQPEKVWQKMGKLVTDSTAPLFNPEEGDLKESSYPLGIRLSRLVNGKEQRIVVMGDADLAGKLRANTGRGFTMIRSVFYWLSDNRYPVYLTFPVAQDNWLTMTPGWTRLEKLLYIFVIPSLILLLGIILLIRRKRK</sequence>
<evidence type="ECO:0000313" key="4">
    <source>
        <dbReference type="Proteomes" id="UP000293874"/>
    </source>
</evidence>
<keyword evidence="4" id="KW-1185">Reference proteome</keyword>
<feature type="transmembrane region" description="Helical" evidence="1">
    <location>
        <begin position="156"/>
        <end position="177"/>
    </location>
</feature>
<gene>
    <name evidence="3" type="ORF">EV199_4671</name>
</gene>
<dbReference type="GO" id="GO:0005886">
    <property type="term" value="C:plasma membrane"/>
    <property type="evidence" value="ECO:0007669"/>
    <property type="project" value="UniProtKB-SubCell"/>
</dbReference>
<name>A0A4Q7MVV5_9BACT</name>
<feature type="domain" description="ABC-type uncharacterised transport system" evidence="2">
    <location>
        <begin position="474"/>
        <end position="714"/>
    </location>
</feature>
<reference evidence="3 4" key="1">
    <citation type="submission" date="2019-02" db="EMBL/GenBank/DDBJ databases">
        <title>Genomic Encyclopedia of Type Strains, Phase IV (KMG-IV): sequencing the most valuable type-strain genomes for metagenomic binning, comparative biology and taxonomic classification.</title>
        <authorList>
            <person name="Goeker M."/>
        </authorList>
    </citation>
    <scope>NUCLEOTIDE SEQUENCE [LARGE SCALE GENOMIC DNA]</scope>
    <source>
        <strain evidence="3 4">DSM 18116</strain>
    </source>
</reference>
<evidence type="ECO:0000256" key="1">
    <source>
        <dbReference type="SAM" id="Phobius"/>
    </source>
</evidence>
<feature type="transmembrane region" description="Helical" evidence="1">
    <location>
        <begin position="121"/>
        <end position="144"/>
    </location>
</feature>
<feature type="transmembrane region" description="Helical" evidence="1">
    <location>
        <begin position="184"/>
        <end position="202"/>
    </location>
</feature>
<accession>A0A4Q7MVV5</accession>
<dbReference type="AlphaFoldDB" id="A0A4Q7MVV5"/>
<dbReference type="InterPro" id="IPR019196">
    <property type="entry name" value="ABC_transp_unknown"/>
</dbReference>
<feature type="transmembrane region" description="Helical" evidence="1">
    <location>
        <begin position="20"/>
        <end position="38"/>
    </location>
</feature>